<gene>
    <name evidence="3" type="ORF">LCGC14_0304520</name>
</gene>
<accession>A0A0F9U6H6</accession>
<dbReference type="EMBL" id="LAZR01000193">
    <property type="protein sequence ID" value="KKN82912.1"/>
    <property type="molecule type" value="Genomic_DNA"/>
</dbReference>
<evidence type="ECO:0000313" key="3">
    <source>
        <dbReference type="EMBL" id="KKN82912.1"/>
    </source>
</evidence>
<reference evidence="3" key="1">
    <citation type="journal article" date="2015" name="Nature">
        <title>Complex archaea that bridge the gap between prokaryotes and eukaryotes.</title>
        <authorList>
            <person name="Spang A."/>
            <person name="Saw J.H."/>
            <person name="Jorgensen S.L."/>
            <person name="Zaremba-Niedzwiedzka K."/>
            <person name="Martijn J."/>
            <person name="Lind A.E."/>
            <person name="van Eijk R."/>
            <person name="Schleper C."/>
            <person name="Guy L."/>
            <person name="Ettema T.J."/>
        </authorList>
    </citation>
    <scope>NUCLEOTIDE SEQUENCE</scope>
</reference>
<comment type="caution">
    <text evidence="3">The sequence shown here is derived from an EMBL/GenBank/DDBJ whole genome shotgun (WGS) entry which is preliminary data.</text>
</comment>
<evidence type="ECO:0000256" key="1">
    <source>
        <dbReference type="ARBA" id="ARBA00006226"/>
    </source>
</evidence>
<name>A0A0F9U6H6_9ZZZZ</name>
<evidence type="ECO:0008006" key="4">
    <source>
        <dbReference type="Google" id="ProtNLM"/>
    </source>
</evidence>
<dbReference type="AlphaFoldDB" id="A0A0F9U6H6"/>
<dbReference type="PIRSF" id="PIRSF029218">
    <property type="entry name" value="ParE"/>
    <property type="match status" value="1"/>
</dbReference>
<dbReference type="InterPro" id="IPR028344">
    <property type="entry name" value="ParE1/4"/>
</dbReference>
<dbReference type="InterPro" id="IPR035093">
    <property type="entry name" value="RelE/ParE_toxin_dom_sf"/>
</dbReference>
<dbReference type="InterPro" id="IPR051803">
    <property type="entry name" value="TA_system_RelE-like_toxin"/>
</dbReference>
<evidence type="ECO:0000256" key="2">
    <source>
        <dbReference type="ARBA" id="ARBA00022649"/>
    </source>
</evidence>
<proteinExistence type="inferred from homology"/>
<dbReference type="PANTHER" id="PTHR33755:SF9">
    <property type="entry name" value="TOXIN PARE1"/>
    <property type="match status" value="1"/>
</dbReference>
<dbReference type="PANTHER" id="PTHR33755">
    <property type="entry name" value="TOXIN PARE1-RELATED"/>
    <property type="match status" value="1"/>
</dbReference>
<dbReference type="Pfam" id="PF05016">
    <property type="entry name" value="ParE_toxin"/>
    <property type="match status" value="1"/>
</dbReference>
<dbReference type="Gene3D" id="3.30.2310.20">
    <property type="entry name" value="RelE-like"/>
    <property type="match status" value="1"/>
</dbReference>
<dbReference type="InterPro" id="IPR007712">
    <property type="entry name" value="RelE/ParE_toxin"/>
</dbReference>
<protein>
    <recommendedName>
        <fullName evidence="4">Toxin</fullName>
    </recommendedName>
</protein>
<organism evidence="3">
    <name type="scientific">marine sediment metagenome</name>
    <dbReference type="NCBI Taxonomy" id="412755"/>
    <lineage>
        <taxon>unclassified sequences</taxon>
        <taxon>metagenomes</taxon>
        <taxon>ecological metagenomes</taxon>
    </lineage>
</organism>
<comment type="similarity">
    <text evidence="1">Belongs to the RelE toxin family.</text>
</comment>
<sequence length="103" mass="11926">MPAGRLAEYRLTPQAEADLGSIWRYTARTWSADQAEAYVASFESSFHLLLGTPEIARERTEITPPVRLYRHRSHWIIYRTEAGHLLIVRVVHVRRNWQALIAG</sequence>
<keyword evidence="2" id="KW-1277">Toxin-antitoxin system</keyword>